<keyword evidence="3" id="KW-0238">DNA-binding</keyword>
<dbReference type="InterPro" id="IPR000847">
    <property type="entry name" value="LysR_HTH_N"/>
</dbReference>
<dbReference type="SUPFAM" id="SSF53850">
    <property type="entry name" value="Periplasmic binding protein-like II"/>
    <property type="match status" value="1"/>
</dbReference>
<dbReference type="Gene3D" id="3.40.190.290">
    <property type="match status" value="1"/>
</dbReference>
<dbReference type="PANTHER" id="PTHR30419">
    <property type="entry name" value="HTH-TYPE TRANSCRIPTIONAL REGULATOR YBHD"/>
    <property type="match status" value="1"/>
</dbReference>
<dbReference type="EMBL" id="DXBC01000175">
    <property type="protein sequence ID" value="HIZ80316.1"/>
    <property type="molecule type" value="Genomic_DNA"/>
</dbReference>
<proteinExistence type="inferred from homology"/>
<accession>A0A9D2K6E5</accession>
<dbReference type="GO" id="GO:0005829">
    <property type="term" value="C:cytosol"/>
    <property type="evidence" value="ECO:0007669"/>
    <property type="project" value="TreeGrafter"/>
</dbReference>
<comment type="caution">
    <text evidence="6">The sequence shown here is derived from an EMBL/GenBank/DDBJ whole genome shotgun (WGS) entry which is preliminary data.</text>
</comment>
<comment type="similarity">
    <text evidence="1">Belongs to the LysR transcriptional regulatory family.</text>
</comment>
<reference evidence="6" key="1">
    <citation type="journal article" date="2021" name="PeerJ">
        <title>Extensive microbial diversity within the chicken gut microbiome revealed by metagenomics and culture.</title>
        <authorList>
            <person name="Gilroy R."/>
            <person name="Ravi A."/>
            <person name="Getino M."/>
            <person name="Pursley I."/>
            <person name="Horton D.L."/>
            <person name="Alikhan N.F."/>
            <person name="Baker D."/>
            <person name="Gharbi K."/>
            <person name="Hall N."/>
            <person name="Watson M."/>
            <person name="Adriaenssens E.M."/>
            <person name="Foster-Nyarko E."/>
            <person name="Jarju S."/>
            <person name="Secka A."/>
            <person name="Antonio M."/>
            <person name="Oren A."/>
            <person name="Chaudhuri R.R."/>
            <person name="La Ragione R."/>
            <person name="Hildebrand F."/>
            <person name="Pallen M.J."/>
        </authorList>
    </citation>
    <scope>NUCLEOTIDE SEQUENCE</scope>
    <source>
        <strain evidence="6">ChiBcec1-1093</strain>
    </source>
</reference>
<dbReference type="InterPro" id="IPR050950">
    <property type="entry name" value="HTH-type_LysR_regulators"/>
</dbReference>
<gene>
    <name evidence="6" type="ORF">IAA17_11065</name>
</gene>
<dbReference type="PRINTS" id="PR00039">
    <property type="entry name" value="HTHLYSR"/>
</dbReference>
<name>A0A9D2K6E5_9FIRM</name>
<dbReference type="FunFam" id="1.10.10.10:FF:000001">
    <property type="entry name" value="LysR family transcriptional regulator"/>
    <property type="match status" value="1"/>
</dbReference>
<evidence type="ECO:0000313" key="7">
    <source>
        <dbReference type="Proteomes" id="UP000824101"/>
    </source>
</evidence>
<dbReference type="GO" id="GO:0003700">
    <property type="term" value="F:DNA-binding transcription factor activity"/>
    <property type="evidence" value="ECO:0007669"/>
    <property type="project" value="InterPro"/>
</dbReference>
<dbReference type="PANTHER" id="PTHR30419:SF8">
    <property type="entry name" value="NITROGEN ASSIMILATION TRANSCRIPTIONAL ACTIVATOR-RELATED"/>
    <property type="match status" value="1"/>
</dbReference>
<dbReference type="CDD" id="cd05466">
    <property type="entry name" value="PBP2_LTTR_substrate"/>
    <property type="match status" value="1"/>
</dbReference>
<evidence type="ECO:0000256" key="1">
    <source>
        <dbReference type="ARBA" id="ARBA00009437"/>
    </source>
</evidence>
<keyword evidence="2" id="KW-0805">Transcription regulation</keyword>
<evidence type="ECO:0000256" key="3">
    <source>
        <dbReference type="ARBA" id="ARBA00023125"/>
    </source>
</evidence>
<dbReference type="Pfam" id="PF00126">
    <property type="entry name" value="HTH_1"/>
    <property type="match status" value="1"/>
</dbReference>
<dbReference type="InterPro" id="IPR036388">
    <property type="entry name" value="WH-like_DNA-bd_sf"/>
</dbReference>
<evidence type="ECO:0000256" key="2">
    <source>
        <dbReference type="ARBA" id="ARBA00023015"/>
    </source>
</evidence>
<dbReference type="Proteomes" id="UP000824101">
    <property type="component" value="Unassembled WGS sequence"/>
</dbReference>
<dbReference type="Pfam" id="PF03466">
    <property type="entry name" value="LysR_substrate"/>
    <property type="match status" value="1"/>
</dbReference>
<feature type="domain" description="HTH lysR-type" evidence="5">
    <location>
        <begin position="1"/>
        <end position="58"/>
    </location>
</feature>
<sequence>MELRVLKYFLMAAREENITRAASLLHVTQPTLSRQLMQLEEELGVELFHRSNHSIILTEDGMFLKRRAQEIVSLADKTEQEFLHRGEELAGEIAIGCGETGNMSFLSERMAEFRKKHPLVRFQIHSAGADDIKERMEKGLADMGLLIEPVDIGRYEFIRMQKKEQWGVMIQSTSPLAEKPFVTPEDLRQTPLIMAKRELVQNELANWFGDVYESLEIAATYNLLLNAVNMVRHGVGAALCFRLDGEYSGLSFLPLEPKLEAGAVLAWKKAQTVSTATGEFIRYVKEYTRSISENAG</sequence>
<dbReference type="InterPro" id="IPR036390">
    <property type="entry name" value="WH_DNA-bd_sf"/>
</dbReference>
<organism evidence="6 7">
    <name type="scientific">Candidatus Lachnoclostridium stercorigallinarum</name>
    <dbReference type="NCBI Taxonomy" id="2838634"/>
    <lineage>
        <taxon>Bacteria</taxon>
        <taxon>Bacillati</taxon>
        <taxon>Bacillota</taxon>
        <taxon>Clostridia</taxon>
        <taxon>Lachnospirales</taxon>
        <taxon>Lachnospiraceae</taxon>
    </lineage>
</organism>
<dbReference type="SUPFAM" id="SSF46785">
    <property type="entry name" value="Winged helix' DNA-binding domain"/>
    <property type="match status" value="1"/>
</dbReference>
<evidence type="ECO:0000313" key="6">
    <source>
        <dbReference type="EMBL" id="HIZ80316.1"/>
    </source>
</evidence>
<dbReference type="AlphaFoldDB" id="A0A9D2K6E5"/>
<keyword evidence="4" id="KW-0804">Transcription</keyword>
<dbReference type="GO" id="GO:0003677">
    <property type="term" value="F:DNA binding"/>
    <property type="evidence" value="ECO:0007669"/>
    <property type="project" value="UniProtKB-KW"/>
</dbReference>
<reference evidence="6" key="2">
    <citation type="submission" date="2021-04" db="EMBL/GenBank/DDBJ databases">
        <authorList>
            <person name="Gilroy R."/>
        </authorList>
    </citation>
    <scope>NUCLEOTIDE SEQUENCE</scope>
    <source>
        <strain evidence="6">ChiBcec1-1093</strain>
    </source>
</reference>
<dbReference type="InterPro" id="IPR005119">
    <property type="entry name" value="LysR_subst-bd"/>
</dbReference>
<evidence type="ECO:0000256" key="4">
    <source>
        <dbReference type="ARBA" id="ARBA00023163"/>
    </source>
</evidence>
<dbReference type="Gene3D" id="1.10.10.10">
    <property type="entry name" value="Winged helix-like DNA-binding domain superfamily/Winged helix DNA-binding domain"/>
    <property type="match status" value="1"/>
</dbReference>
<evidence type="ECO:0000259" key="5">
    <source>
        <dbReference type="PROSITE" id="PS50931"/>
    </source>
</evidence>
<protein>
    <submittedName>
        <fullName evidence="6">LysR family transcriptional regulator</fullName>
    </submittedName>
</protein>
<dbReference type="PROSITE" id="PS50931">
    <property type="entry name" value="HTH_LYSR"/>
    <property type="match status" value="1"/>
</dbReference>